<protein>
    <submittedName>
        <fullName evidence="8">ATP-dependent Clp protease ATP-binding subunit ClpC</fullName>
    </submittedName>
</protein>
<dbReference type="SUPFAM" id="SSF81923">
    <property type="entry name" value="Double Clp-N motif"/>
    <property type="match status" value="1"/>
</dbReference>
<dbReference type="GO" id="GO:0006508">
    <property type="term" value="P:proteolysis"/>
    <property type="evidence" value="ECO:0007669"/>
    <property type="project" value="UniProtKB-KW"/>
</dbReference>
<evidence type="ECO:0000256" key="4">
    <source>
        <dbReference type="ARBA" id="ARBA00023186"/>
    </source>
</evidence>
<dbReference type="FunFam" id="3.40.50.300:FF:000025">
    <property type="entry name" value="ATP-dependent Clp protease subunit"/>
    <property type="match status" value="1"/>
</dbReference>
<name>A0A1F7WK15_9BACT</name>
<keyword evidence="2 6" id="KW-0547">Nucleotide-binding</keyword>
<accession>A0A1F7WK15</accession>
<sequence length="815" mass="92190">MYDFFTEETKKLLNCSEDEARALKHGYIGTEHLLLAIVKNEQFIAAKVLKMFQVDYKIVLDEVNHIVEERSQQYNASIDLTPLAKLVIRLAVEEAQALGQRFISPEHILLGLLKCEEGIAARIFSKLKINVVQVQKKIRPILLSHRATAITNRENLSVSKTPMCDIYGVDLTQKAVQKKLDPVIGREEEISRVIHILSRRTKNNPCLIGDPGVGKTAIVEGLAIKIINGQVPETLVDKRVLLLNFSSIIAGAKFRGEFEERLKTIIDEIRESSNIILFIDEIHTIVGTGSSEGSMDAANILKPVLARGELQVIGATTLDEYRKHIEKDTALERRFQTILVSEPSIDETIQILRGLRDRYEMFHRVKISDEAVENAARLSARYISGRFLPDKAIDLIDEAGAYVRLQNLVTPPDIHEIESDLANVRLEEEQAITRQDYERAAKMHCRDLELQAKLKSIKSSWEARKAQISETVVVTANDVAAVVARWSGIPVGTLTERESARLIKIEEQIQKRVIGQEEAIHCIAQAIRRARTGLSDPNRPYGSFIFLGLTGVGKTELAKALAEFIYGNEAAIIRVDMSEFQERHAVSRLVGAPPGYVGYDEAGQLTERIRRRPYSVVLLDEIEKAHPDIFNILLQVLEDGRLTDSHGRVVDFKNTIIIMTSNIGAKEFTDIAKIGFVEVEKKVEYEKLKNKILLELPKLFRPEFLNRIDDTIVFQPLQLEHVRKICTNLICELQKRLLNKKINLVISDRAIDYLTGMGYDIHFGARPLKRVIQKHLDNEIANRLLMGDFKDDVILRIDFDESKLVFESDAPKTAE</sequence>
<dbReference type="CDD" id="cd00009">
    <property type="entry name" value="AAA"/>
    <property type="match status" value="1"/>
</dbReference>
<keyword evidence="4 6" id="KW-0143">Chaperone</keyword>
<dbReference type="InterPro" id="IPR018368">
    <property type="entry name" value="ClpA/B_CS1"/>
</dbReference>
<dbReference type="SMART" id="SM00382">
    <property type="entry name" value="AAA"/>
    <property type="match status" value="2"/>
</dbReference>
<dbReference type="Gene3D" id="3.40.50.300">
    <property type="entry name" value="P-loop containing nucleotide triphosphate hydrolases"/>
    <property type="match status" value="2"/>
</dbReference>
<dbReference type="Gene3D" id="1.10.1780.10">
    <property type="entry name" value="Clp, N-terminal domain"/>
    <property type="match status" value="1"/>
</dbReference>
<dbReference type="Pfam" id="PF07724">
    <property type="entry name" value="AAA_2"/>
    <property type="match status" value="1"/>
</dbReference>
<dbReference type="GO" id="GO:0034605">
    <property type="term" value="P:cellular response to heat"/>
    <property type="evidence" value="ECO:0007669"/>
    <property type="project" value="TreeGrafter"/>
</dbReference>
<keyword evidence="3 6" id="KW-0067">ATP-binding</keyword>
<dbReference type="FunFam" id="3.40.50.300:FF:000010">
    <property type="entry name" value="Chaperone clpB 1, putative"/>
    <property type="match status" value="1"/>
</dbReference>
<dbReference type="SMART" id="SM01086">
    <property type="entry name" value="ClpB_D2-small"/>
    <property type="match status" value="1"/>
</dbReference>
<dbReference type="Pfam" id="PF10431">
    <property type="entry name" value="ClpB_D2-small"/>
    <property type="match status" value="1"/>
</dbReference>
<dbReference type="InterPro" id="IPR004176">
    <property type="entry name" value="Clp_R_N"/>
</dbReference>
<comment type="similarity">
    <text evidence="6">Belongs to the ClpA/ClpB family.</text>
</comment>
<dbReference type="InterPro" id="IPR036628">
    <property type="entry name" value="Clp_N_dom_sf"/>
</dbReference>
<dbReference type="PANTHER" id="PTHR11638:SF18">
    <property type="entry name" value="HEAT SHOCK PROTEIN 104"/>
    <property type="match status" value="1"/>
</dbReference>
<proteinExistence type="inferred from homology"/>
<comment type="caution">
    <text evidence="8">The sequence shown here is derived from an EMBL/GenBank/DDBJ whole genome shotgun (WGS) entry which is preliminary data.</text>
</comment>
<dbReference type="CDD" id="cd19499">
    <property type="entry name" value="RecA-like_ClpB_Hsp104-like"/>
    <property type="match status" value="1"/>
</dbReference>
<keyword evidence="8" id="KW-0378">Hydrolase</keyword>
<evidence type="ECO:0000256" key="5">
    <source>
        <dbReference type="PROSITE-ProRule" id="PRU01251"/>
    </source>
</evidence>
<dbReference type="Pfam" id="PF17871">
    <property type="entry name" value="AAA_lid_9"/>
    <property type="match status" value="1"/>
</dbReference>
<evidence type="ECO:0000313" key="9">
    <source>
        <dbReference type="Proteomes" id="UP000178735"/>
    </source>
</evidence>
<evidence type="ECO:0000256" key="6">
    <source>
        <dbReference type="RuleBase" id="RU004432"/>
    </source>
</evidence>
<feature type="non-terminal residue" evidence="8">
    <location>
        <position position="815"/>
    </location>
</feature>
<dbReference type="InterPro" id="IPR003593">
    <property type="entry name" value="AAA+_ATPase"/>
</dbReference>
<reference evidence="8 9" key="1">
    <citation type="journal article" date="2016" name="Nat. Commun.">
        <title>Thousands of microbial genomes shed light on interconnected biogeochemical processes in an aquifer system.</title>
        <authorList>
            <person name="Anantharaman K."/>
            <person name="Brown C.T."/>
            <person name="Hug L.A."/>
            <person name="Sharon I."/>
            <person name="Castelle C.J."/>
            <person name="Probst A.J."/>
            <person name="Thomas B.C."/>
            <person name="Singh A."/>
            <person name="Wilkins M.J."/>
            <person name="Karaoz U."/>
            <person name="Brodie E.L."/>
            <person name="Williams K.H."/>
            <person name="Hubbard S.S."/>
            <person name="Banfield J.F."/>
        </authorList>
    </citation>
    <scope>NUCLEOTIDE SEQUENCE [LARGE SCALE GENOMIC DNA]</scope>
</reference>
<evidence type="ECO:0000259" key="7">
    <source>
        <dbReference type="PROSITE" id="PS51903"/>
    </source>
</evidence>
<dbReference type="InterPro" id="IPR041546">
    <property type="entry name" value="ClpA/ClpB_AAA_lid"/>
</dbReference>
<dbReference type="GO" id="GO:0016887">
    <property type="term" value="F:ATP hydrolysis activity"/>
    <property type="evidence" value="ECO:0007669"/>
    <property type="project" value="InterPro"/>
</dbReference>
<dbReference type="GO" id="GO:0008233">
    <property type="term" value="F:peptidase activity"/>
    <property type="evidence" value="ECO:0007669"/>
    <property type="project" value="UniProtKB-KW"/>
</dbReference>
<evidence type="ECO:0000256" key="2">
    <source>
        <dbReference type="ARBA" id="ARBA00022741"/>
    </source>
</evidence>
<dbReference type="GO" id="GO:0005737">
    <property type="term" value="C:cytoplasm"/>
    <property type="evidence" value="ECO:0007669"/>
    <property type="project" value="TreeGrafter"/>
</dbReference>
<gene>
    <name evidence="8" type="ORF">A2008_13030</name>
</gene>
<dbReference type="PROSITE" id="PS00871">
    <property type="entry name" value="CLPAB_2"/>
    <property type="match status" value="1"/>
</dbReference>
<dbReference type="Pfam" id="PF02861">
    <property type="entry name" value="Clp_N"/>
    <property type="match status" value="1"/>
</dbReference>
<dbReference type="InterPro" id="IPR027417">
    <property type="entry name" value="P-loop_NTPase"/>
</dbReference>
<evidence type="ECO:0000256" key="1">
    <source>
        <dbReference type="ARBA" id="ARBA00022737"/>
    </source>
</evidence>
<dbReference type="EMBL" id="MGFH01000185">
    <property type="protein sequence ID" value="OGM03176.1"/>
    <property type="molecule type" value="Genomic_DNA"/>
</dbReference>
<dbReference type="Gene3D" id="1.10.8.60">
    <property type="match status" value="2"/>
</dbReference>
<keyword evidence="8" id="KW-0645">Protease</keyword>
<dbReference type="Pfam" id="PF00004">
    <property type="entry name" value="AAA"/>
    <property type="match status" value="1"/>
</dbReference>
<dbReference type="PROSITE" id="PS51903">
    <property type="entry name" value="CLP_R"/>
    <property type="match status" value="1"/>
</dbReference>
<dbReference type="SUPFAM" id="SSF52540">
    <property type="entry name" value="P-loop containing nucleoside triphosphate hydrolases"/>
    <property type="match status" value="2"/>
</dbReference>
<dbReference type="InterPro" id="IPR019489">
    <property type="entry name" value="Clp_ATPase_C"/>
</dbReference>
<evidence type="ECO:0000256" key="3">
    <source>
        <dbReference type="ARBA" id="ARBA00022840"/>
    </source>
</evidence>
<dbReference type="PANTHER" id="PTHR11638">
    <property type="entry name" value="ATP-DEPENDENT CLP PROTEASE"/>
    <property type="match status" value="1"/>
</dbReference>
<dbReference type="AlphaFoldDB" id="A0A1F7WK15"/>
<dbReference type="Gene3D" id="4.10.860.10">
    <property type="entry name" value="UVR domain"/>
    <property type="match status" value="1"/>
</dbReference>
<dbReference type="InterPro" id="IPR050130">
    <property type="entry name" value="ClpA_ClpB"/>
</dbReference>
<dbReference type="STRING" id="1817813.A2008_13030"/>
<dbReference type="InterPro" id="IPR028299">
    <property type="entry name" value="ClpA/B_CS2"/>
</dbReference>
<organism evidence="8 9">
    <name type="scientific">Candidatus Wallbacteria bacterium GWC2_49_35</name>
    <dbReference type="NCBI Taxonomy" id="1817813"/>
    <lineage>
        <taxon>Bacteria</taxon>
        <taxon>Candidatus Walliibacteriota</taxon>
    </lineage>
</organism>
<dbReference type="GO" id="GO:0005524">
    <property type="term" value="F:ATP binding"/>
    <property type="evidence" value="ECO:0007669"/>
    <property type="project" value="UniProtKB-KW"/>
</dbReference>
<evidence type="ECO:0000313" key="8">
    <source>
        <dbReference type="EMBL" id="OGM03176.1"/>
    </source>
</evidence>
<dbReference type="InterPro" id="IPR001270">
    <property type="entry name" value="ClpA/B"/>
</dbReference>
<feature type="domain" description="Clp R" evidence="7">
    <location>
        <begin position="2"/>
        <end position="144"/>
    </location>
</feature>
<keyword evidence="1 5" id="KW-0677">Repeat</keyword>
<dbReference type="PRINTS" id="PR00300">
    <property type="entry name" value="CLPPROTEASEA"/>
</dbReference>
<dbReference type="PROSITE" id="PS00870">
    <property type="entry name" value="CLPAB_1"/>
    <property type="match status" value="1"/>
</dbReference>
<dbReference type="Proteomes" id="UP000178735">
    <property type="component" value="Unassembled WGS sequence"/>
</dbReference>
<dbReference type="InterPro" id="IPR003959">
    <property type="entry name" value="ATPase_AAA_core"/>
</dbReference>